<keyword evidence="2" id="KW-1185">Reference proteome</keyword>
<dbReference type="EMBL" id="KZ613543">
    <property type="protein sequence ID" value="PMD12757.1"/>
    <property type="molecule type" value="Genomic_DNA"/>
</dbReference>
<gene>
    <name evidence="1" type="ORF">NA56DRAFT_712824</name>
</gene>
<name>A0A2J6PFG2_9HELO</name>
<organism evidence="1 2">
    <name type="scientific">Hyaloscypha hepaticicola</name>
    <dbReference type="NCBI Taxonomy" id="2082293"/>
    <lineage>
        <taxon>Eukaryota</taxon>
        <taxon>Fungi</taxon>
        <taxon>Dikarya</taxon>
        <taxon>Ascomycota</taxon>
        <taxon>Pezizomycotina</taxon>
        <taxon>Leotiomycetes</taxon>
        <taxon>Helotiales</taxon>
        <taxon>Hyaloscyphaceae</taxon>
        <taxon>Hyaloscypha</taxon>
    </lineage>
</organism>
<evidence type="ECO:0000313" key="2">
    <source>
        <dbReference type="Proteomes" id="UP000235672"/>
    </source>
</evidence>
<protein>
    <submittedName>
        <fullName evidence="1">Uncharacterized protein</fullName>
    </submittedName>
</protein>
<reference evidence="1 2" key="1">
    <citation type="submission" date="2016-05" db="EMBL/GenBank/DDBJ databases">
        <title>A degradative enzymes factory behind the ericoid mycorrhizal symbiosis.</title>
        <authorList>
            <consortium name="DOE Joint Genome Institute"/>
            <person name="Martino E."/>
            <person name="Morin E."/>
            <person name="Grelet G."/>
            <person name="Kuo A."/>
            <person name="Kohler A."/>
            <person name="Daghino S."/>
            <person name="Barry K."/>
            <person name="Choi C."/>
            <person name="Cichocki N."/>
            <person name="Clum A."/>
            <person name="Copeland A."/>
            <person name="Hainaut M."/>
            <person name="Haridas S."/>
            <person name="Labutti K."/>
            <person name="Lindquist E."/>
            <person name="Lipzen A."/>
            <person name="Khouja H.-R."/>
            <person name="Murat C."/>
            <person name="Ohm R."/>
            <person name="Olson A."/>
            <person name="Spatafora J."/>
            <person name="Veneault-Fourrey C."/>
            <person name="Henrissat B."/>
            <person name="Grigoriev I."/>
            <person name="Martin F."/>
            <person name="Perotto S."/>
        </authorList>
    </citation>
    <scope>NUCLEOTIDE SEQUENCE [LARGE SCALE GENOMIC DNA]</scope>
    <source>
        <strain evidence="1 2">UAMH 7357</strain>
    </source>
</reference>
<accession>A0A2J6PFG2</accession>
<sequence>MRTPSRSSCLSQLMGVRLAPNSMAIYEWTRKIAGAAATDLPRLSVITVEPGICYDSPVDGDAIYSMGRWMRRMHCCDLSVSADELDGIPPVLRQNQKKCRNEKAAQQAAYLPIKPRSRIHITGFPTRQIASISWLMELNLLMSNAEMYAAVHSIDMEIGNSLKFMGVVPDAPPKREKRGPFGIRRSECYVSLLAVQPSGTSPQCIIDYRGFAPLQYPFASPVLMVLARVPPNHQQRGQSPRGTEYRGLIFSPVALAKWIMALSGLLQGSNCCAFLPAKLQPSPVDGSAAGIFHRAEVGGWTCAPLLDTGSVRLFAVDVVLLQIDRLWSDTAAPLPGQRSLIPSSSVPKFRSRKRDTSFHANLGTFQLTRDSARVASRFVTVDFYFKLSSAPASWSSLSALQPRPEKRERGHEGDEWVALISPEGLFGEFAPSLISRLGPEFQTLFETLVL</sequence>
<evidence type="ECO:0000313" key="1">
    <source>
        <dbReference type="EMBL" id="PMD12757.1"/>
    </source>
</evidence>
<dbReference type="AlphaFoldDB" id="A0A2J6PFG2"/>
<proteinExistence type="predicted"/>
<dbReference type="Proteomes" id="UP000235672">
    <property type="component" value="Unassembled WGS sequence"/>
</dbReference>